<gene>
    <name evidence="1" type="ORF">C435_16270</name>
</gene>
<dbReference type="InterPro" id="IPR036390">
    <property type="entry name" value="WH_DNA-bd_sf"/>
</dbReference>
<evidence type="ECO:0000313" key="2">
    <source>
        <dbReference type="Proteomes" id="UP000011687"/>
    </source>
</evidence>
<organism evidence="1 2">
    <name type="scientific">Haloarcula marismortui ATCC 33799</name>
    <dbReference type="NCBI Taxonomy" id="662475"/>
    <lineage>
        <taxon>Archaea</taxon>
        <taxon>Methanobacteriati</taxon>
        <taxon>Methanobacteriota</taxon>
        <taxon>Stenosarchaea group</taxon>
        <taxon>Halobacteria</taxon>
        <taxon>Halobacteriales</taxon>
        <taxon>Haloarculaceae</taxon>
        <taxon>Haloarcula</taxon>
    </lineage>
</organism>
<dbReference type="Gene3D" id="1.10.10.10">
    <property type="entry name" value="Winged helix-like DNA-binding domain superfamily/Winged helix DNA-binding domain"/>
    <property type="match status" value="1"/>
</dbReference>
<dbReference type="InterPro" id="IPR036388">
    <property type="entry name" value="WH-like_DNA-bd_sf"/>
</dbReference>
<comment type="caution">
    <text evidence="1">The sequence shown here is derived from an EMBL/GenBank/DDBJ whole genome shotgun (WGS) entry which is preliminary data.</text>
</comment>
<dbReference type="SUPFAM" id="SSF46785">
    <property type="entry name" value="Winged helix' DNA-binding domain"/>
    <property type="match status" value="1"/>
</dbReference>
<dbReference type="EMBL" id="AOLS01000082">
    <property type="protein sequence ID" value="EMA14004.1"/>
    <property type="molecule type" value="Genomic_DNA"/>
</dbReference>
<keyword evidence="2" id="KW-1185">Reference proteome</keyword>
<evidence type="ECO:0008006" key="3">
    <source>
        <dbReference type="Google" id="ProtNLM"/>
    </source>
</evidence>
<accession>M0K1M4</accession>
<dbReference type="AlphaFoldDB" id="M0K1M4"/>
<proteinExistence type="predicted"/>
<reference evidence="1 2" key="1">
    <citation type="journal article" date="2014" name="PLoS Genet.">
        <title>Phylogenetically driven sequencing of extremely halophilic archaea reveals strategies for static and dynamic osmo-response.</title>
        <authorList>
            <person name="Becker E.A."/>
            <person name="Seitzer P.M."/>
            <person name="Tritt A."/>
            <person name="Larsen D."/>
            <person name="Krusor M."/>
            <person name="Yao A.I."/>
            <person name="Wu D."/>
            <person name="Madern D."/>
            <person name="Eisen J.A."/>
            <person name="Darling A.E."/>
            <person name="Facciotti M.T."/>
        </authorList>
    </citation>
    <scope>NUCLEOTIDE SEQUENCE [LARGE SCALE GENOMIC DNA]</scope>
    <source>
        <strain evidence="1 2">ATCC 33799</strain>
    </source>
</reference>
<name>M0K1M4_9EURY</name>
<sequence>MCRNIEQMIYTSIGRFVRKMAGRKPTVSDSEILQFFINSDDPFLTTAEVADLAGFSTNSGANKRLTELEKQGYVHSKTVGRGLAWWITDAGREYLETDDS</sequence>
<evidence type="ECO:0000313" key="1">
    <source>
        <dbReference type="EMBL" id="EMA14004.1"/>
    </source>
</evidence>
<protein>
    <recommendedName>
        <fullName evidence="3">HTH marR-type domain-containing protein</fullName>
    </recommendedName>
</protein>
<dbReference type="Proteomes" id="UP000011687">
    <property type="component" value="Unassembled WGS sequence"/>
</dbReference>